<evidence type="ECO:0000313" key="3">
    <source>
        <dbReference type="Proteomes" id="UP001642540"/>
    </source>
</evidence>
<sequence>MDPITRNRLIVLCCAILLLLTIGVSGFMHFFSDDPLEPYERAKIILQDAPLIDGKNGIAYNIRKLANNDLRRFNFSSLINSWKSQKFSQTDLLRLREGGVQAQIFAARADCDSQYRDAVPITLEQIDVLKRLVSNYSSFMMLVNNSEDISKANEDEKIACILSIEGGHSIQSSLAILRQYYDLGVRMMTLAKGCNTPWIDYSKVDHVNKSMKALPYHFGMTTFGEDVVAEMNRLGMIIDVSHTSTTAMKEVLEKSQAPIVFSHSAARNICDSEHNLEDSILELVREKNAVIMIPFDSRTITCNSPNSTLYHVIEHIEYIKAKTSVDNIGIGSNFDGMDRPVRGLEDVSKFPMLFAALIESGWDYDDLEKLAGKNFFRVFTEVEKVRDELESMDPIQTFVERKQVKFWDSENCTSRMGLFPLDLKPTFSFPKDLLPSWG</sequence>
<proteinExistence type="inferred from homology"/>
<comment type="caution">
    <text evidence="2">The sequence shown here is derived from an EMBL/GenBank/DDBJ whole genome shotgun (WGS) entry which is preliminary data.</text>
</comment>
<keyword evidence="1" id="KW-0224">Dipeptidase</keyword>
<dbReference type="PANTHER" id="PTHR10443:SF12">
    <property type="entry name" value="DIPEPTIDASE"/>
    <property type="match status" value="1"/>
</dbReference>
<dbReference type="InterPro" id="IPR000180">
    <property type="entry name" value="Dipep_AS"/>
</dbReference>
<dbReference type="EC" id="3.4.13.19" evidence="1"/>
<comment type="similarity">
    <text evidence="1">Belongs to the metallo-dependent hydrolases superfamily. Peptidase M19 family.</text>
</comment>
<keyword evidence="1" id="KW-0336">GPI-anchor</keyword>
<keyword evidence="1" id="KW-0449">Lipoprotein</keyword>
<reference evidence="2 3" key="1">
    <citation type="submission" date="2024-08" db="EMBL/GenBank/DDBJ databases">
        <authorList>
            <person name="Cucini C."/>
            <person name="Frati F."/>
        </authorList>
    </citation>
    <scope>NUCLEOTIDE SEQUENCE [LARGE SCALE GENOMIC DNA]</scope>
</reference>
<dbReference type="PROSITE" id="PS51365">
    <property type="entry name" value="RENAL_DIPEPTIDASE_2"/>
    <property type="match status" value="1"/>
</dbReference>
<dbReference type="SUPFAM" id="SSF51556">
    <property type="entry name" value="Metallo-dependent hydrolases"/>
    <property type="match status" value="1"/>
</dbReference>
<keyword evidence="1" id="KW-0645">Protease</keyword>
<dbReference type="Pfam" id="PF01244">
    <property type="entry name" value="Peptidase_M19"/>
    <property type="match status" value="1"/>
</dbReference>
<keyword evidence="3" id="KW-1185">Reference proteome</keyword>
<feature type="chain" id="PRO_5045003058" description="Dipeptidase" evidence="1">
    <location>
        <begin position="27"/>
        <end position="438"/>
    </location>
</feature>
<keyword evidence="1" id="KW-0325">Glycoprotein</keyword>
<dbReference type="Gene3D" id="3.20.20.140">
    <property type="entry name" value="Metal-dependent hydrolases"/>
    <property type="match status" value="1"/>
</dbReference>
<comment type="subunit">
    <text evidence="1">Homodimer; disulfide-linked.</text>
</comment>
<name>A0ABP1PQ34_9HEXA</name>
<evidence type="ECO:0000256" key="1">
    <source>
        <dbReference type="RuleBase" id="RU341113"/>
    </source>
</evidence>
<accession>A0ABP1PQ34</accession>
<keyword evidence="1" id="KW-0862">Zinc</keyword>
<dbReference type="Proteomes" id="UP001642540">
    <property type="component" value="Unassembled WGS sequence"/>
</dbReference>
<keyword evidence="1" id="KW-0472">Membrane</keyword>
<dbReference type="EMBL" id="CAXLJM020000004">
    <property type="protein sequence ID" value="CAL8070411.1"/>
    <property type="molecule type" value="Genomic_DNA"/>
</dbReference>
<dbReference type="PROSITE" id="PS00869">
    <property type="entry name" value="RENAL_DIPEPTIDASE_1"/>
    <property type="match status" value="1"/>
</dbReference>
<feature type="signal peptide" evidence="1">
    <location>
        <begin position="1"/>
        <end position="26"/>
    </location>
</feature>
<dbReference type="InterPro" id="IPR008257">
    <property type="entry name" value="Pept_M19"/>
</dbReference>
<keyword evidence="1" id="KW-1015">Disulfide bond</keyword>
<comment type="subcellular location">
    <subcellularLocation>
        <location evidence="1">Membrane</location>
        <topology evidence="1">Lipid-anchor</topology>
        <topology evidence="1">GPI-anchor</topology>
    </subcellularLocation>
</comment>
<gene>
    <name evidence="2" type="ORF">ODALV1_LOCUS1227</name>
</gene>
<comment type="cofactor">
    <cofactor evidence="1">
        <name>Zn(2+)</name>
        <dbReference type="ChEBI" id="CHEBI:29105"/>
    </cofactor>
</comment>
<keyword evidence="1" id="KW-0732">Signal</keyword>
<dbReference type="InterPro" id="IPR032466">
    <property type="entry name" value="Metal_Hydrolase"/>
</dbReference>
<evidence type="ECO:0000313" key="2">
    <source>
        <dbReference type="EMBL" id="CAL8070411.1"/>
    </source>
</evidence>
<dbReference type="CDD" id="cd01301">
    <property type="entry name" value="rDP_like"/>
    <property type="match status" value="1"/>
</dbReference>
<dbReference type="PANTHER" id="PTHR10443">
    <property type="entry name" value="MICROSOMAL DIPEPTIDASE"/>
    <property type="match status" value="1"/>
</dbReference>
<keyword evidence="1" id="KW-0479">Metal-binding</keyword>
<comment type="catalytic activity">
    <reaction evidence="1">
        <text>an L-aminoacyl-L-amino acid + H2O = 2 an L-alpha-amino acid</text>
        <dbReference type="Rhea" id="RHEA:48940"/>
        <dbReference type="ChEBI" id="CHEBI:15377"/>
        <dbReference type="ChEBI" id="CHEBI:59869"/>
        <dbReference type="ChEBI" id="CHEBI:77460"/>
        <dbReference type="EC" id="3.4.13.19"/>
    </reaction>
</comment>
<keyword evidence="1" id="KW-0482">Metalloprotease</keyword>
<organism evidence="2 3">
    <name type="scientific">Orchesella dallaii</name>
    <dbReference type="NCBI Taxonomy" id="48710"/>
    <lineage>
        <taxon>Eukaryota</taxon>
        <taxon>Metazoa</taxon>
        <taxon>Ecdysozoa</taxon>
        <taxon>Arthropoda</taxon>
        <taxon>Hexapoda</taxon>
        <taxon>Collembola</taxon>
        <taxon>Entomobryomorpha</taxon>
        <taxon>Entomobryoidea</taxon>
        <taxon>Orchesellidae</taxon>
        <taxon>Orchesellinae</taxon>
        <taxon>Orchesella</taxon>
    </lineage>
</organism>
<protein>
    <recommendedName>
        <fullName evidence="1">Dipeptidase</fullName>
        <ecNumber evidence="1">3.4.13.19</ecNumber>
    </recommendedName>
</protein>
<keyword evidence="1" id="KW-0378">Hydrolase</keyword>